<dbReference type="EMBL" id="BSXW01000250">
    <property type="protein sequence ID" value="GMF16396.1"/>
    <property type="molecule type" value="Genomic_DNA"/>
</dbReference>
<evidence type="ECO:0000313" key="1">
    <source>
        <dbReference type="EMBL" id="GMF16396.1"/>
    </source>
</evidence>
<comment type="caution">
    <text evidence="1">The sequence shown here is derived from an EMBL/GenBank/DDBJ whole genome shotgun (WGS) entry which is preliminary data.</text>
</comment>
<accession>A0A9W6TPE7</accession>
<protein>
    <submittedName>
        <fullName evidence="1">Unnamed protein product</fullName>
    </submittedName>
</protein>
<gene>
    <name evidence="1" type="ORF">Plil01_000583100</name>
</gene>
<dbReference type="Proteomes" id="UP001165083">
    <property type="component" value="Unassembled WGS sequence"/>
</dbReference>
<dbReference type="AlphaFoldDB" id="A0A9W6TPE7"/>
<name>A0A9W6TPE7_9STRA</name>
<organism evidence="1 2">
    <name type="scientific">Phytophthora lilii</name>
    <dbReference type="NCBI Taxonomy" id="2077276"/>
    <lineage>
        <taxon>Eukaryota</taxon>
        <taxon>Sar</taxon>
        <taxon>Stramenopiles</taxon>
        <taxon>Oomycota</taxon>
        <taxon>Peronosporomycetes</taxon>
        <taxon>Peronosporales</taxon>
        <taxon>Peronosporaceae</taxon>
        <taxon>Phytophthora</taxon>
    </lineage>
</organism>
<dbReference type="OrthoDB" id="167332at2759"/>
<proteinExistence type="predicted"/>
<evidence type="ECO:0000313" key="2">
    <source>
        <dbReference type="Proteomes" id="UP001165083"/>
    </source>
</evidence>
<keyword evidence="2" id="KW-1185">Reference proteome</keyword>
<reference evidence="1" key="1">
    <citation type="submission" date="2023-04" db="EMBL/GenBank/DDBJ databases">
        <title>Phytophthora lilii NBRC 32176.</title>
        <authorList>
            <person name="Ichikawa N."/>
            <person name="Sato H."/>
            <person name="Tonouchi N."/>
        </authorList>
    </citation>
    <scope>NUCLEOTIDE SEQUENCE</scope>
    <source>
        <strain evidence="1">NBRC 32176</strain>
    </source>
</reference>
<sequence>MELRMDTRAWATLLPVVQANLNHTPVRSLEGHAPIELFTGLPPSSPLDRVVQPANGPPQELPVESLKLEEALELLRGHLRALHQDATDRKERRRLQEMAKQKGQVCNFKPDFVLWSRIDKRLRDNKLLVRWVGPFRVL</sequence>